<evidence type="ECO:0000313" key="3">
    <source>
        <dbReference type="Proteomes" id="UP001156140"/>
    </source>
</evidence>
<dbReference type="AlphaFoldDB" id="A0AA41QSV9"/>
<dbReference type="EMBL" id="JALAZD010000005">
    <property type="protein sequence ID" value="MCI0129384.1"/>
    <property type="molecule type" value="Genomic_DNA"/>
</dbReference>
<name>A0AA41QSV9_9HYPH</name>
<sequence>MMKKTALVLGVLALATSGALAESKAGTGGKQYELNDGTTFTNAGSMFQHLRDRDEPGFASGNPKDIVNAYPDQFETVGDLIHEKRVEE</sequence>
<keyword evidence="3" id="KW-1185">Reference proteome</keyword>
<dbReference type="Proteomes" id="UP001156140">
    <property type="component" value="Unassembled WGS sequence"/>
</dbReference>
<reference evidence="2" key="1">
    <citation type="submission" date="2022-03" db="EMBL/GenBank/DDBJ databases">
        <title>The complete genome sequence of a Methyloterrigena soli.</title>
        <authorList>
            <person name="Zi Z."/>
        </authorList>
    </citation>
    <scope>NUCLEOTIDE SEQUENCE</scope>
    <source>
        <strain evidence="2">M48</strain>
    </source>
</reference>
<feature type="signal peptide" evidence="1">
    <location>
        <begin position="1"/>
        <end position="21"/>
    </location>
</feature>
<feature type="chain" id="PRO_5041374483" evidence="1">
    <location>
        <begin position="22"/>
        <end position="88"/>
    </location>
</feature>
<keyword evidence="1" id="KW-0732">Signal</keyword>
<proteinExistence type="predicted"/>
<gene>
    <name evidence="2" type="ORF">ML536_21320</name>
</gene>
<evidence type="ECO:0000313" key="2">
    <source>
        <dbReference type="EMBL" id="MCI0129384.1"/>
    </source>
</evidence>
<comment type="caution">
    <text evidence="2">The sequence shown here is derived from an EMBL/GenBank/DDBJ whole genome shotgun (WGS) entry which is preliminary data.</text>
</comment>
<accession>A0AA41QSV9</accession>
<protein>
    <submittedName>
        <fullName evidence="2">Uncharacterized protein</fullName>
    </submittedName>
</protein>
<evidence type="ECO:0000256" key="1">
    <source>
        <dbReference type="SAM" id="SignalP"/>
    </source>
</evidence>
<dbReference type="RefSeq" id="WP_035094220.1">
    <property type="nucleotide sequence ID" value="NZ_JAKETQ010000005.1"/>
</dbReference>
<organism evidence="2 3">
    <name type="scientific">Paradevosia shaoguanensis</name>
    <dbReference type="NCBI Taxonomy" id="1335043"/>
    <lineage>
        <taxon>Bacteria</taxon>
        <taxon>Pseudomonadati</taxon>
        <taxon>Pseudomonadota</taxon>
        <taxon>Alphaproteobacteria</taxon>
        <taxon>Hyphomicrobiales</taxon>
        <taxon>Devosiaceae</taxon>
        <taxon>Paradevosia</taxon>
    </lineage>
</organism>